<feature type="compositionally biased region" description="Polar residues" evidence="1">
    <location>
        <begin position="67"/>
        <end position="76"/>
    </location>
</feature>
<dbReference type="RefSeq" id="WP_246397381.1">
    <property type="nucleotide sequence ID" value="NZ_JACHVP010000003.1"/>
</dbReference>
<gene>
    <name evidence="2" type="ORF">FHX33_002752</name>
</gene>
<protein>
    <submittedName>
        <fullName evidence="2">Uncharacterized protein</fullName>
    </submittedName>
</protein>
<proteinExistence type="predicted"/>
<dbReference type="AlphaFoldDB" id="A0A7W4UXY3"/>
<dbReference type="Proteomes" id="UP000538196">
    <property type="component" value="Unassembled WGS sequence"/>
</dbReference>
<accession>A0A7W4UXY3</accession>
<evidence type="ECO:0000256" key="1">
    <source>
        <dbReference type="SAM" id="MobiDB-lite"/>
    </source>
</evidence>
<comment type="caution">
    <text evidence="2">The sequence shown here is derived from an EMBL/GenBank/DDBJ whole genome shotgun (WGS) entry which is preliminary data.</text>
</comment>
<feature type="compositionally biased region" description="Basic and acidic residues" evidence="1">
    <location>
        <begin position="80"/>
        <end position="108"/>
    </location>
</feature>
<name>A0A7W4UXY3_LEIAQ</name>
<organism evidence="2 3">
    <name type="scientific">Leifsonia aquatica</name>
    <name type="common">Corynebacterium aquaticum</name>
    <dbReference type="NCBI Taxonomy" id="144185"/>
    <lineage>
        <taxon>Bacteria</taxon>
        <taxon>Bacillati</taxon>
        <taxon>Actinomycetota</taxon>
        <taxon>Actinomycetes</taxon>
        <taxon>Micrococcales</taxon>
        <taxon>Microbacteriaceae</taxon>
        <taxon>Leifsonia</taxon>
    </lineage>
</organism>
<feature type="region of interest" description="Disordered" evidence="1">
    <location>
        <begin position="1"/>
        <end position="149"/>
    </location>
</feature>
<dbReference type="EMBL" id="JACHVP010000003">
    <property type="protein sequence ID" value="MBB2967982.1"/>
    <property type="molecule type" value="Genomic_DNA"/>
</dbReference>
<sequence>MSDENERPPSDSLTTMPGEEEHESVGGAAPGGAPVERTEDAVTNDGAQGGDFSVSVADDELTPSNPPSTGDDTSALTDDELTRKDRAYSPGSDRETEQKQHVDSDVEGVKQLPGTGGPDDAGDVDVPGDHLDPAVIAARSSVKHRQEDA</sequence>
<keyword evidence="3" id="KW-1185">Reference proteome</keyword>
<evidence type="ECO:0000313" key="3">
    <source>
        <dbReference type="Proteomes" id="UP000538196"/>
    </source>
</evidence>
<evidence type="ECO:0000313" key="2">
    <source>
        <dbReference type="EMBL" id="MBB2967982.1"/>
    </source>
</evidence>
<reference evidence="2 3" key="1">
    <citation type="submission" date="2020-08" db="EMBL/GenBank/DDBJ databases">
        <title>Sequencing the genomes of 1000 actinobacteria strains.</title>
        <authorList>
            <person name="Klenk H.-P."/>
        </authorList>
    </citation>
    <scope>NUCLEOTIDE SEQUENCE [LARGE SCALE GENOMIC DNA]</scope>
    <source>
        <strain evidence="2 3">DSM 20146</strain>
    </source>
</reference>